<keyword evidence="2" id="KW-0645">Protease</keyword>
<dbReference type="PROSITE" id="PS51885">
    <property type="entry name" value="NEPRILYSIN"/>
    <property type="match status" value="1"/>
</dbReference>
<dbReference type="Proteomes" id="UP000226192">
    <property type="component" value="Unassembled WGS sequence"/>
</dbReference>
<dbReference type="Pfam" id="PF01431">
    <property type="entry name" value="Peptidase_M13"/>
    <property type="match status" value="1"/>
</dbReference>
<evidence type="ECO:0000256" key="1">
    <source>
        <dbReference type="ARBA" id="ARBA00001947"/>
    </source>
</evidence>
<gene>
    <name evidence="9" type="ORF">CDD81_2365</name>
</gene>
<accession>A0A2C5XZ07</accession>
<feature type="domain" description="Peptidase M13 N-terminal" evidence="8">
    <location>
        <begin position="4"/>
        <end position="429"/>
    </location>
</feature>
<dbReference type="Gene3D" id="1.10.1380.10">
    <property type="entry name" value="Neutral endopeptidase , domain2"/>
    <property type="match status" value="1"/>
</dbReference>
<dbReference type="InterPro" id="IPR000718">
    <property type="entry name" value="Peptidase_M13"/>
</dbReference>
<evidence type="ECO:0000256" key="3">
    <source>
        <dbReference type="ARBA" id="ARBA00022723"/>
    </source>
</evidence>
<keyword evidence="6" id="KW-0482">Metalloprotease</keyword>
<dbReference type="InterPro" id="IPR008753">
    <property type="entry name" value="Peptidase_M13_N"/>
</dbReference>
<evidence type="ECO:0000313" key="10">
    <source>
        <dbReference type="Proteomes" id="UP000226192"/>
    </source>
</evidence>
<dbReference type="Pfam" id="PF05649">
    <property type="entry name" value="Peptidase_M13_N"/>
    <property type="match status" value="1"/>
</dbReference>
<dbReference type="Gene3D" id="3.40.390.10">
    <property type="entry name" value="Collagenase (Catalytic Domain)"/>
    <property type="match status" value="1"/>
</dbReference>
<comment type="cofactor">
    <cofactor evidence="1">
        <name>Zn(2+)</name>
        <dbReference type="ChEBI" id="CHEBI:29105"/>
    </cofactor>
</comment>
<proteinExistence type="predicted"/>
<dbReference type="GO" id="GO:0004222">
    <property type="term" value="F:metalloendopeptidase activity"/>
    <property type="evidence" value="ECO:0007669"/>
    <property type="project" value="InterPro"/>
</dbReference>
<evidence type="ECO:0000256" key="6">
    <source>
        <dbReference type="ARBA" id="ARBA00023049"/>
    </source>
</evidence>
<dbReference type="InterPro" id="IPR018497">
    <property type="entry name" value="Peptidase_M13_C"/>
</dbReference>
<sequence length="740" mass="85965">MDRCSDFDYHVCEGFKLSNPVPENSMAAISTMTRQGEDINAIIHRIFTKPYIQVMDSLPDSGKMQTWPLDDEKNHALASRYYQSCLDMDHTKLGDRPFLDYMEEVHRAFAPLDSLRPLKENANVTTWMPALDTWEKIQPLDSYMIRLAQVNLAQLGVYPFVKIQVEDSHVTPNTKVVVLSPWTDMAILPAWWAERVRPFWAKYRFYLSRFIDRAHTVHGHRVQDESQIPEGLYVLEEKLLKLRLTDRELRLRKGNVQIMSIEQLGELAPTLFLDRTVESLAKSVGAMVETVEVVYPETIKQVDNVVRESPREAVRTYMLWQAYLQTQEVWDMEWSKRWRIASYTSWGKPDNATLGERCAARLKKHLGHIVDSFYIRQEYTSKHHDEAYIMANNLRDRWKTMVRTTDKWLGQESKTWTINKLDRLKISLGHGQYPELTRADAIAKYYHQVDVYAEGDSSSMVDDGPHSVLSIRRPELWTHVHDYFRMEWWHFNRSWAGLLQTTDAAAYEWPISATVQEVHYDARRNQLLVPAALMRAPLLVPEAPLYTQYSGLGVWMARGIMAAINGIGQQYQANGSMAGQGWTAKELKRYQSIKKCFGWRWNTRIGPTGIINDFTLDNSFETAAGDQEGMDVAYRAWLKTQLNQTDLGLPNFHGFTNAQLFFIGRSHAYCGNLYGTNLREYLSVYSESPLLTYRLAEPLWDYSAFNRAFHCPCKRCALRRCRVFGQHMNKEVTREEIEAW</sequence>
<evidence type="ECO:0000256" key="2">
    <source>
        <dbReference type="ARBA" id="ARBA00022670"/>
    </source>
</evidence>
<evidence type="ECO:0000313" key="9">
    <source>
        <dbReference type="EMBL" id="PHH59934.1"/>
    </source>
</evidence>
<dbReference type="OrthoDB" id="6475849at2759"/>
<dbReference type="GO" id="GO:0005886">
    <property type="term" value="C:plasma membrane"/>
    <property type="evidence" value="ECO:0007669"/>
    <property type="project" value="TreeGrafter"/>
</dbReference>
<keyword evidence="10" id="KW-1185">Reference proteome</keyword>
<organism evidence="9 10">
    <name type="scientific">Ophiocordyceps australis</name>
    <dbReference type="NCBI Taxonomy" id="1399860"/>
    <lineage>
        <taxon>Eukaryota</taxon>
        <taxon>Fungi</taxon>
        <taxon>Dikarya</taxon>
        <taxon>Ascomycota</taxon>
        <taxon>Pezizomycotina</taxon>
        <taxon>Sordariomycetes</taxon>
        <taxon>Hypocreomycetidae</taxon>
        <taxon>Hypocreales</taxon>
        <taxon>Ophiocordycipitaceae</taxon>
        <taxon>Ophiocordyceps</taxon>
    </lineage>
</organism>
<reference evidence="9 10" key="1">
    <citation type="submission" date="2017-06" db="EMBL/GenBank/DDBJ databases">
        <title>Ant-infecting Ophiocordyceps genomes reveal a high diversity of potential behavioral manipulation genes and a possible major role for enterotoxins.</title>
        <authorList>
            <person name="De Bekker C."/>
            <person name="Evans H.C."/>
            <person name="Brachmann A."/>
            <person name="Hughes D.P."/>
        </authorList>
    </citation>
    <scope>NUCLEOTIDE SEQUENCE [LARGE SCALE GENOMIC DNA]</scope>
    <source>
        <strain evidence="9 10">Map64</strain>
    </source>
</reference>
<dbReference type="InterPro" id="IPR042089">
    <property type="entry name" value="Peptidase_M13_dom_2"/>
</dbReference>
<evidence type="ECO:0000259" key="7">
    <source>
        <dbReference type="Pfam" id="PF01431"/>
    </source>
</evidence>
<dbReference type="PANTHER" id="PTHR11733">
    <property type="entry name" value="ZINC METALLOPROTEASE FAMILY M13 NEPRILYSIN-RELATED"/>
    <property type="match status" value="1"/>
</dbReference>
<evidence type="ECO:0000256" key="4">
    <source>
        <dbReference type="ARBA" id="ARBA00022801"/>
    </source>
</evidence>
<dbReference type="SUPFAM" id="SSF55486">
    <property type="entry name" value="Metalloproteases ('zincins'), catalytic domain"/>
    <property type="match status" value="1"/>
</dbReference>
<dbReference type="GO" id="GO:0016485">
    <property type="term" value="P:protein processing"/>
    <property type="evidence" value="ECO:0007669"/>
    <property type="project" value="TreeGrafter"/>
</dbReference>
<dbReference type="GO" id="GO:0046872">
    <property type="term" value="F:metal ion binding"/>
    <property type="evidence" value="ECO:0007669"/>
    <property type="project" value="UniProtKB-KW"/>
</dbReference>
<dbReference type="InterPro" id="IPR024079">
    <property type="entry name" value="MetalloPept_cat_dom_sf"/>
</dbReference>
<evidence type="ECO:0000259" key="8">
    <source>
        <dbReference type="Pfam" id="PF05649"/>
    </source>
</evidence>
<protein>
    <submittedName>
        <fullName evidence="9">Uncharacterized protein</fullName>
    </submittedName>
</protein>
<feature type="domain" description="Peptidase M13 C-terminal" evidence="7">
    <location>
        <begin position="519"/>
        <end position="712"/>
    </location>
</feature>
<dbReference type="EMBL" id="NJET01000172">
    <property type="protein sequence ID" value="PHH59934.1"/>
    <property type="molecule type" value="Genomic_DNA"/>
</dbReference>
<name>A0A2C5XZ07_9HYPO</name>
<dbReference type="PANTHER" id="PTHR11733:SF241">
    <property type="entry name" value="GH26575P-RELATED"/>
    <property type="match status" value="1"/>
</dbReference>
<comment type="caution">
    <text evidence="9">The sequence shown here is derived from an EMBL/GenBank/DDBJ whole genome shotgun (WGS) entry which is preliminary data.</text>
</comment>
<evidence type="ECO:0000256" key="5">
    <source>
        <dbReference type="ARBA" id="ARBA00022833"/>
    </source>
</evidence>
<keyword evidence="4" id="KW-0378">Hydrolase</keyword>
<keyword evidence="5" id="KW-0862">Zinc</keyword>
<dbReference type="AlphaFoldDB" id="A0A2C5XZ07"/>
<keyword evidence="3" id="KW-0479">Metal-binding</keyword>
<dbReference type="STRING" id="1399860.A0A2C5XZ07"/>